<dbReference type="GO" id="GO:0008955">
    <property type="term" value="F:peptidoglycan glycosyltransferase activity"/>
    <property type="evidence" value="ECO:0007669"/>
    <property type="project" value="UniProtKB-EC"/>
</dbReference>
<dbReference type="EMBL" id="CP022657">
    <property type="protein sequence ID" value="ASS73764.1"/>
    <property type="molecule type" value="Genomic_DNA"/>
</dbReference>
<dbReference type="GO" id="GO:0006508">
    <property type="term" value="P:proteolysis"/>
    <property type="evidence" value="ECO:0007669"/>
    <property type="project" value="UniProtKB-KW"/>
</dbReference>
<dbReference type="AlphaFoldDB" id="A0A223CX65"/>
<evidence type="ECO:0000313" key="21">
    <source>
        <dbReference type="Proteomes" id="UP000214688"/>
    </source>
</evidence>
<evidence type="ECO:0000256" key="11">
    <source>
        <dbReference type="ARBA" id="ARBA00022984"/>
    </source>
</evidence>
<evidence type="ECO:0000256" key="6">
    <source>
        <dbReference type="ARBA" id="ARBA00022670"/>
    </source>
</evidence>
<comment type="catalytic activity">
    <reaction evidence="15">
        <text>Preferential cleavage: (Ac)2-L-Lys-D-Ala-|-D-Ala. Also transpeptidation of peptidyl-alanyl moieties that are N-acyl substituents of D-alanine.</text>
        <dbReference type="EC" id="3.4.16.4"/>
    </reaction>
</comment>
<keyword evidence="14" id="KW-0961">Cell wall biogenesis/degradation</keyword>
<dbReference type="FunFam" id="1.10.3810.10:FF:000001">
    <property type="entry name" value="Penicillin-binding protein 1A"/>
    <property type="match status" value="1"/>
</dbReference>
<keyword evidence="13" id="KW-0511">Multifunctional enzyme</keyword>
<keyword evidence="10" id="KW-0133">Cell shape</keyword>
<keyword evidence="5" id="KW-0121">Carboxypeptidase</keyword>
<dbReference type="InterPro" id="IPR050396">
    <property type="entry name" value="Glycosyltr_51/Transpeptidase"/>
</dbReference>
<keyword evidence="11" id="KW-0573">Peptidoglycan synthesis</keyword>
<dbReference type="GO" id="GO:0008360">
    <property type="term" value="P:regulation of cell shape"/>
    <property type="evidence" value="ECO:0007669"/>
    <property type="project" value="UniProtKB-KW"/>
</dbReference>
<evidence type="ECO:0000256" key="14">
    <source>
        <dbReference type="ARBA" id="ARBA00023316"/>
    </source>
</evidence>
<dbReference type="KEGG" id="tab:CIG75_01430"/>
<feature type="domain" description="Glycosyl transferase family 51" evidence="19">
    <location>
        <begin position="99"/>
        <end position="272"/>
    </location>
</feature>
<keyword evidence="7" id="KW-0328">Glycosyltransferase</keyword>
<keyword evidence="4" id="KW-1003">Cell membrane</keyword>
<protein>
    <submittedName>
        <fullName evidence="20">Uncharacterized protein</fullName>
    </submittedName>
</protein>
<dbReference type="InterPro" id="IPR001264">
    <property type="entry name" value="Glyco_trans_51"/>
</dbReference>
<sequence>MFFLYEVHNGQIESLRSEGFPMKSPHFDPETDYQAELNPIRRTKEKKRPKLWLWRAFSVFLMSTAAFAAFFYLYLRYAELPPNDIANTSQLVAADHSVLTNLVDGGENRLKVSLQDIPQSAIDAILSVEDQQFYNHGGFNPVGIARALWVDLKSGEVLEGGSTITQQLAKNLYLTQDKTIKRKLQEALHTLQLEMNYTKEEILEQYLNVIYYGQGAYGIEMAAQTYFDKPSKELTLAEASLLAGIPKGPNIYNPFFHFDAAKERQRIVLQLMVEEGKVTKQEADTAFATELKFAALKAPKGRAPYFTDYVSYQLKQVYGVSDDDLYRGGLKIQTTLDPAMQKAAEDIVATHLKKHPDIQVALLSIDPNTGEIKAMVGGQNYAESSYNRTLAKRQPGSSFKPFVYLTALNNNYTASTRIKSEKTTFTYDDDNGEPKSYEVHNFNNQYADDYLPFRDAISRSDNVFAVTTTMDVGPDKVITTAKALGITSTMKPYPSLALGVFPTTALEMVRAYAPLANGGHKIEPYAITSIENTYREEQKTFLPQKEQVIDAGAAFILTNMMQSVLTDPYGTGYRVHEAFPRPAAGKTGTTDTDAWMIGYTPQLLTAVWIGYDKDRLLSATESHLAAPIWAEFMNEAHKDLPDKDFQLPANVVESYIDPTTGQLATENCPVKRREYYLVGTEPTDWCDDHPSMNKNPADKLEQEVKSGGRTFWDWLTGRRKQE</sequence>
<dbReference type="InterPro" id="IPR012338">
    <property type="entry name" value="Beta-lactam/transpept-like"/>
</dbReference>
<dbReference type="SUPFAM" id="SSF56601">
    <property type="entry name" value="beta-lactamase/transpeptidase-like"/>
    <property type="match status" value="1"/>
</dbReference>
<dbReference type="GO" id="GO:0071555">
    <property type="term" value="P:cell wall organization"/>
    <property type="evidence" value="ECO:0007669"/>
    <property type="project" value="UniProtKB-KW"/>
</dbReference>
<organism evidence="20 21">
    <name type="scientific">Tumebacillus algifaecis</name>
    <dbReference type="NCBI Taxonomy" id="1214604"/>
    <lineage>
        <taxon>Bacteria</taxon>
        <taxon>Bacillati</taxon>
        <taxon>Bacillota</taxon>
        <taxon>Bacilli</taxon>
        <taxon>Bacillales</taxon>
        <taxon>Alicyclobacillaceae</taxon>
        <taxon>Tumebacillus</taxon>
    </lineage>
</organism>
<evidence type="ECO:0000256" key="7">
    <source>
        <dbReference type="ARBA" id="ARBA00022676"/>
    </source>
</evidence>
<comment type="subcellular location">
    <subcellularLocation>
        <location evidence="1">Cell membrane</location>
    </subcellularLocation>
</comment>
<feature type="domain" description="Penicillin-binding protein transpeptidase" evidence="18">
    <location>
        <begin position="365"/>
        <end position="633"/>
    </location>
</feature>
<comment type="similarity">
    <text evidence="3">In the N-terminal section; belongs to the glycosyltransferase 51 family.</text>
</comment>
<evidence type="ECO:0000256" key="12">
    <source>
        <dbReference type="ARBA" id="ARBA00023136"/>
    </source>
</evidence>
<dbReference type="GO" id="GO:0008658">
    <property type="term" value="F:penicillin binding"/>
    <property type="evidence" value="ECO:0007669"/>
    <property type="project" value="InterPro"/>
</dbReference>
<evidence type="ECO:0000313" key="20">
    <source>
        <dbReference type="EMBL" id="ASS73764.1"/>
    </source>
</evidence>
<dbReference type="Pfam" id="PF00912">
    <property type="entry name" value="Transgly"/>
    <property type="match status" value="1"/>
</dbReference>
<dbReference type="InterPro" id="IPR023346">
    <property type="entry name" value="Lysozyme-like_dom_sf"/>
</dbReference>
<evidence type="ECO:0000256" key="5">
    <source>
        <dbReference type="ARBA" id="ARBA00022645"/>
    </source>
</evidence>
<dbReference type="GO" id="GO:0005886">
    <property type="term" value="C:plasma membrane"/>
    <property type="evidence" value="ECO:0007669"/>
    <property type="project" value="UniProtKB-SubCell"/>
</dbReference>
<evidence type="ECO:0000259" key="19">
    <source>
        <dbReference type="Pfam" id="PF00912"/>
    </source>
</evidence>
<keyword evidence="17" id="KW-0812">Transmembrane</keyword>
<evidence type="ECO:0000256" key="9">
    <source>
        <dbReference type="ARBA" id="ARBA00022801"/>
    </source>
</evidence>
<dbReference type="PANTHER" id="PTHR32282:SF11">
    <property type="entry name" value="PENICILLIN-BINDING PROTEIN 1B"/>
    <property type="match status" value="1"/>
</dbReference>
<reference evidence="20 21" key="1">
    <citation type="journal article" date="2015" name="Int. J. Syst. Evol. Microbiol.">
        <title>Tumebacillus algifaecis sp. nov., isolated from decomposing algal scum.</title>
        <authorList>
            <person name="Wu Y.F."/>
            <person name="Zhang B."/>
            <person name="Xing P."/>
            <person name="Wu Q.L."/>
            <person name="Liu S.J."/>
        </authorList>
    </citation>
    <scope>NUCLEOTIDE SEQUENCE [LARGE SCALE GENOMIC DNA]</scope>
    <source>
        <strain evidence="20 21">THMBR28</strain>
    </source>
</reference>
<dbReference type="Gene3D" id="3.40.710.10">
    <property type="entry name" value="DD-peptidase/beta-lactamase superfamily"/>
    <property type="match status" value="1"/>
</dbReference>
<name>A0A223CX65_9BACL</name>
<evidence type="ECO:0000256" key="17">
    <source>
        <dbReference type="SAM" id="Phobius"/>
    </source>
</evidence>
<comment type="catalytic activity">
    <reaction evidence="16">
        <text>[GlcNAc-(1-&gt;4)-Mur2Ac(oyl-L-Ala-gamma-D-Glu-L-Lys-D-Ala-D-Ala)](n)-di-trans,octa-cis-undecaprenyl diphosphate + beta-D-GlcNAc-(1-&gt;4)-Mur2Ac(oyl-L-Ala-gamma-D-Glu-L-Lys-D-Ala-D-Ala)-di-trans,octa-cis-undecaprenyl diphosphate = [GlcNAc-(1-&gt;4)-Mur2Ac(oyl-L-Ala-gamma-D-Glu-L-Lys-D-Ala-D-Ala)](n+1)-di-trans,octa-cis-undecaprenyl diphosphate + di-trans,octa-cis-undecaprenyl diphosphate + H(+)</text>
        <dbReference type="Rhea" id="RHEA:23708"/>
        <dbReference type="Rhea" id="RHEA-COMP:9602"/>
        <dbReference type="Rhea" id="RHEA-COMP:9603"/>
        <dbReference type="ChEBI" id="CHEBI:15378"/>
        <dbReference type="ChEBI" id="CHEBI:58405"/>
        <dbReference type="ChEBI" id="CHEBI:60033"/>
        <dbReference type="ChEBI" id="CHEBI:78435"/>
        <dbReference type="EC" id="2.4.99.28"/>
    </reaction>
</comment>
<proteinExistence type="inferred from homology"/>
<dbReference type="Proteomes" id="UP000214688">
    <property type="component" value="Chromosome"/>
</dbReference>
<dbReference type="SUPFAM" id="SSF53955">
    <property type="entry name" value="Lysozyme-like"/>
    <property type="match status" value="1"/>
</dbReference>
<accession>A0A223CX65</accession>
<gene>
    <name evidence="20" type="ORF">CIG75_01430</name>
</gene>
<keyword evidence="12 17" id="KW-0472">Membrane</keyword>
<evidence type="ECO:0000256" key="16">
    <source>
        <dbReference type="ARBA" id="ARBA00049902"/>
    </source>
</evidence>
<comment type="similarity">
    <text evidence="2">In the C-terminal section; belongs to the transpeptidase family.</text>
</comment>
<evidence type="ECO:0000259" key="18">
    <source>
        <dbReference type="Pfam" id="PF00905"/>
    </source>
</evidence>
<keyword evidence="6" id="KW-0645">Protease</keyword>
<dbReference type="InterPro" id="IPR036950">
    <property type="entry name" value="PBP_transglycosylase"/>
</dbReference>
<evidence type="ECO:0000256" key="2">
    <source>
        <dbReference type="ARBA" id="ARBA00007090"/>
    </source>
</evidence>
<dbReference type="PANTHER" id="PTHR32282">
    <property type="entry name" value="BINDING PROTEIN TRANSPEPTIDASE, PUTATIVE-RELATED"/>
    <property type="match status" value="1"/>
</dbReference>
<dbReference type="InterPro" id="IPR001460">
    <property type="entry name" value="PCN-bd_Tpept"/>
</dbReference>
<dbReference type="Pfam" id="PF00905">
    <property type="entry name" value="Transpeptidase"/>
    <property type="match status" value="1"/>
</dbReference>
<keyword evidence="17" id="KW-1133">Transmembrane helix</keyword>
<dbReference type="NCBIfam" id="TIGR02074">
    <property type="entry name" value="PBP_1a_fam"/>
    <property type="match status" value="1"/>
</dbReference>
<keyword evidence="8" id="KW-0808">Transferase</keyword>
<evidence type="ECO:0000256" key="13">
    <source>
        <dbReference type="ARBA" id="ARBA00023268"/>
    </source>
</evidence>
<evidence type="ECO:0000256" key="3">
    <source>
        <dbReference type="ARBA" id="ARBA00007739"/>
    </source>
</evidence>
<feature type="transmembrane region" description="Helical" evidence="17">
    <location>
        <begin position="52"/>
        <end position="75"/>
    </location>
</feature>
<dbReference type="GO" id="GO:0009252">
    <property type="term" value="P:peptidoglycan biosynthetic process"/>
    <property type="evidence" value="ECO:0007669"/>
    <property type="project" value="UniProtKB-KW"/>
</dbReference>
<keyword evidence="21" id="KW-1185">Reference proteome</keyword>
<dbReference type="GO" id="GO:0009002">
    <property type="term" value="F:serine-type D-Ala-D-Ala carboxypeptidase activity"/>
    <property type="evidence" value="ECO:0007669"/>
    <property type="project" value="UniProtKB-EC"/>
</dbReference>
<evidence type="ECO:0000256" key="15">
    <source>
        <dbReference type="ARBA" id="ARBA00034000"/>
    </source>
</evidence>
<evidence type="ECO:0000256" key="1">
    <source>
        <dbReference type="ARBA" id="ARBA00004236"/>
    </source>
</evidence>
<dbReference type="Gene3D" id="1.10.3810.10">
    <property type="entry name" value="Biosynthetic peptidoglycan transglycosylase-like"/>
    <property type="match status" value="1"/>
</dbReference>
<keyword evidence="9" id="KW-0378">Hydrolase</keyword>
<evidence type="ECO:0000256" key="4">
    <source>
        <dbReference type="ARBA" id="ARBA00022475"/>
    </source>
</evidence>
<evidence type="ECO:0000256" key="10">
    <source>
        <dbReference type="ARBA" id="ARBA00022960"/>
    </source>
</evidence>
<evidence type="ECO:0000256" key="8">
    <source>
        <dbReference type="ARBA" id="ARBA00022679"/>
    </source>
</evidence>
<dbReference type="GO" id="GO:0030288">
    <property type="term" value="C:outer membrane-bounded periplasmic space"/>
    <property type="evidence" value="ECO:0007669"/>
    <property type="project" value="TreeGrafter"/>
</dbReference>